<evidence type="ECO:0000259" key="9">
    <source>
        <dbReference type="PROSITE" id="PS50885"/>
    </source>
</evidence>
<dbReference type="SMART" id="SM00387">
    <property type="entry name" value="HATPase_c"/>
    <property type="match status" value="1"/>
</dbReference>
<evidence type="ECO:0000256" key="6">
    <source>
        <dbReference type="ARBA" id="ARBA00022777"/>
    </source>
</evidence>
<dbReference type="Pfam" id="PF08269">
    <property type="entry name" value="dCache_2"/>
    <property type="match status" value="1"/>
</dbReference>
<dbReference type="Proteomes" id="UP001053296">
    <property type="component" value="Chromosome"/>
</dbReference>
<dbReference type="PROSITE" id="PS50109">
    <property type="entry name" value="HIS_KIN"/>
    <property type="match status" value="1"/>
</dbReference>
<dbReference type="Gene3D" id="6.10.340.10">
    <property type="match status" value="1"/>
</dbReference>
<keyword evidence="4" id="KW-0597">Phosphoprotein</keyword>
<organism evidence="10 11">
    <name type="scientific">Pseudodesulfovibrio sediminis</name>
    <dbReference type="NCBI Taxonomy" id="2810563"/>
    <lineage>
        <taxon>Bacteria</taxon>
        <taxon>Pseudomonadati</taxon>
        <taxon>Thermodesulfobacteriota</taxon>
        <taxon>Desulfovibrionia</taxon>
        <taxon>Desulfovibrionales</taxon>
        <taxon>Desulfovibrionaceae</taxon>
    </lineage>
</organism>
<dbReference type="Pfam" id="PF00672">
    <property type="entry name" value="HAMP"/>
    <property type="match status" value="1"/>
</dbReference>
<dbReference type="SUPFAM" id="SSF47384">
    <property type="entry name" value="Homodimeric domain of signal transducing histidine kinase"/>
    <property type="match status" value="1"/>
</dbReference>
<dbReference type="CDD" id="cd06225">
    <property type="entry name" value="HAMP"/>
    <property type="match status" value="1"/>
</dbReference>
<evidence type="ECO:0000256" key="3">
    <source>
        <dbReference type="ARBA" id="ARBA00012438"/>
    </source>
</evidence>
<dbReference type="PANTHER" id="PTHR43047">
    <property type="entry name" value="TWO-COMPONENT HISTIDINE PROTEIN KINASE"/>
    <property type="match status" value="1"/>
</dbReference>
<keyword evidence="7" id="KW-0812">Transmembrane</keyword>
<evidence type="ECO:0000313" key="10">
    <source>
        <dbReference type="EMBL" id="BCS89157.1"/>
    </source>
</evidence>
<reference evidence="10" key="1">
    <citation type="journal article" date="2022" name="Arch. Microbiol.">
        <title>Pseudodesulfovibrio sediminis sp. nov., a mesophilic and neutrophilic sulfate-reducing bacterium isolated from sediment of a brackish lake.</title>
        <authorList>
            <person name="Takahashi A."/>
            <person name="Kojima H."/>
            <person name="Watanabe M."/>
            <person name="Fukui M."/>
        </authorList>
    </citation>
    <scope>NUCLEOTIDE SEQUENCE</scope>
    <source>
        <strain evidence="10">SF6</strain>
    </source>
</reference>
<dbReference type="PANTHER" id="PTHR43047:SF72">
    <property type="entry name" value="OSMOSENSING HISTIDINE PROTEIN KINASE SLN1"/>
    <property type="match status" value="1"/>
</dbReference>
<keyword evidence="6" id="KW-0418">Kinase</keyword>
<proteinExistence type="predicted"/>
<accession>A0ABM8I3U5</accession>
<dbReference type="InterPro" id="IPR003660">
    <property type="entry name" value="HAMP_dom"/>
</dbReference>
<dbReference type="CDD" id="cd12912">
    <property type="entry name" value="PDC2_MCP_like"/>
    <property type="match status" value="1"/>
</dbReference>
<feature type="domain" description="Histidine kinase" evidence="8">
    <location>
        <begin position="413"/>
        <end position="647"/>
    </location>
</feature>
<dbReference type="SMART" id="SM00304">
    <property type="entry name" value="HAMP"/>
    <property type="match status" value="1"/>
</dbReference>
<dbReference type="Gene3D" id="3.30.565.10">
    <property type="entry name" value="Histidine kinase-like ATPase, C-terminal domain"/>
    <property type="match status" value="1"/>
</dbReference>
<evidence type="ECO:0000256" key="2">
    <source>
        <dbReference type="ARBA" id="ARBA00004370"/>
    </source>
</evidence>
<dbReference type="SUPFAM" id="SSF55874">
    <property type="entry name" value="ATPase domain of HSP90 chaperone/DNA topoisomerase II/histidine kinase"/>
    <property type="match status" value="1"/>
</dbReference>
<dbReference type="Pfam" id="PF00512">
    <property type="entry name" value="HisKA"/>
    <property type="match status" value="1"/>
</dbReference>
<comment type="subcellular location">
    <subcellularLocation>
        <location evidence="2">Membrane</location>
    </subcellularLocation>
</comment>
<dbReference type="InterPro" id="IPR004358">
    <property type="entry name" value="Sig_transdc_His_kin-like_C"/>
</dbReference>
<keyword evidence="7" id="KW-0472">Membrane</keyword>
<dbReference type="InterPro" id="IPR003661">
    <property type="entry name" value="HisK_dim/P_dom"/>
</dbReference>
<dbReference type="InterPro" id="IPR036890">
    <property type="entry name" value="HATPase_C_sf"/>
</dbReference>
<evidence type="ECO:0000313" key="11">
    <source>
        <dbReference type="Proteomes" id="UP001053296"/>
    </source>
</evidence>
<dbReference type="RefSeq" id="WP_229591145.1">
    <property type="nucleotide sequence ID" value="NZ_AP024485.1"/>
</dbReference>
<evidence type="ECO:0000256" key="4">
    <source>
        <dbReference type="ARBA" id="ARBA00022553"/>
    </source>
</evidence>
<dbReference type="InterPro" id="IPR004010">
    <property type="entry name" value="Double_Cache_2"/>
</dbReference>
<evidence type="ECO:0000256" key="5">
    <source>
        <dbReference type="ARBA" id="ARBA00022679"/>
    </source>
</evidence>
<dbReference type="InterPro" id="IPR005467">
    <property type="entry name" value="His_kinase_dom"/>
</dbReference>
<evidence type="ECO:0000256" key="1">
    <source>
        <dbReference type="ARBA" id="ARBA00000085"/>
    </source>
</evidence>
<evidence type="ECO:0000259" key="8">
    <source>
        <dbReference type="PROSITE" id="PS50109"/>
    </source>
</evidence>
<dbReference type="SUPFAM" id="SSF158472">
    <property type="entry name" value="HAMP domain-like"/>
    <property type="match status" value="1"/>
</dbReference>
<feature type="domain" description="HAMP" evidence="9">
    <location>
        <begin position="332"/>
        <end position="384"/>
    </location>
</feature>
<gene>
    <name evidence="10" type="ORF">PSDVSF_23990</name>
</gene>
<dbReference type="CDD" id="cd00082">
    <property type="entry name" value="HisKA"/>
    <property type="match status" value="1"/>
</dbReference>
<dbReference type="Gene3D" id="3.30.450.20">
    <property type="entry name" value="PAS domain"/>
    <property type="match status" value="2"/>
</dbReference>
<dbReference type="InterPro" id="IPR036097">
    <property type="entry name" value="HisK_dim/P_sf"/>
</dbReference>
<protein>
    <recommendedName>
        <fullName evidence="3">histidine kinase</fullName>
        <ecNumber evidence="3">2.7.13.3</ecNumber>
    </recommendedName>
</protein>
<dbReference type="EMBL" id="AP024485">
    <property type="protein sequence ID" value="BCS89157.1"/>
    <property type="molecule type" value="Genomic_DNA"/>
</dbReference>
<keyword evidence="11" id="KW-1185">Reference proteome</keyword>
<dbReference type="PROSITE" id="PS50885">
    <property type="entry name" value="HAMP"/>
    <property type="match status" value="1"/>
</dbReference>
<evidence type="ECO:0000256" key="7">
    <source>
        <dbReference type="SAM" id="Phobius"/>
    </source>
</evidence>
<sequence length="647" mass="73494">MRLSFNNIRIRNKLFIAYSVAFTILFLVTGAVVYSQVRTIVRESIQAELSKTTSTIQTMVRTAADVSIKHYVRAVAEQALAETRYLYSQAQRGQISMGEAKQRAQEILLSQSIGKTGRVYCLNSKGIMLINHKRSLVGLDMSGLQFVRDQIRLKEGYFEYEWKEPLEATSRSKAIYMTYFEPWDWIITSSSFRDEFSQVVNVETFREHFFELGSGETGYPFVLDFDGTMLLHPYLENKHFTEYNHPKFSAVAKRIIEERNGFFEYDWQNPGDECERKKIVYFKEIPELRWVVASSSYYEDFQGPLDDIGFVLMIALALTLLIMIPVSMVIGALITRPIKGLQDSFAKAANGDFSVRMDAHSRDELGLLAGYFNSFMEKLTEYSDSLKTEIAVRRKTEKELIAIDKTKSMFLAMASHELRTPLTSIIGFIKLMERKFTTLFFPQLVGKAELEPHAIQFQQNLGIVQIEADRLGRLVNDLLDMSKIEAGRMEWRDESLTLETIIGRAAQAIAAYDTNKPDVSMILDVPQPEAIITVDPDRIHQVLINLLSNAFKNTNEGQITLSATVTRTGVEFSVCDTGRGIPKEDISKIFDIFYQVHDLDEHSSTVFGTGLGLSICHQIVSHYGSKLLVTSTMNEGSCFTFLIPDKP</sequence>
<name>A0ABM8I3U5_9BACT</name>
<dbReference type="Gene3D" id="1.10.287.130">
    <property type="match status" value="1"/>
</dbReference>
<dbReference type="EC" id="2.7.13.3" evidence="3"/>
<dbReference type="InterPro" id="IPR003594">
    <property type="entry name" value="HATPase_dom"/>
</dbReference>
<dbReference type="SMART" id="SM00388">
    <property type="entry name" value="HisKA"/>
    <property type="match status" value="1"/>
</dbReference>
<comment type="catalytic activity">
    <reaction evidence="1">
        <text>ATP + protein L-histidine = ADP + protein N-phospho-L-histidine.</text>
        <dbReference type="EC" id="2.7.13.3"/>
    </reaction>
</comment>
<keyword evidence="5" id="KW-0808">Transferase</keyword>
<feature type="transmembrane region" description="Helical" evidence="7">
    <location>
        <begin position="308"/>
        <end position="334"/>
    </location>
</feature>
<dbReference type="PRINTS" id="PR00344">
    <property type="entry name" value="BCTRLSENSOR"/>
</dbReference>
<keyword evidence="7" id="KW-1133">Transmembrane helix</keyword>
<feature type="transmembrane region" description="Helical" evidence="7">
    <location>
        <begin position="12"/>
        <end position="34"/>
    </location>
</feature>
<dbReference type="Pfam" id="PF02518">
    <property type="entry name" value="HATPase_c"/>
    <property type="match status" value="1"/>
</dbReference>